<dbReference type="PANTHER" id="PTHR37549">
    <property type="entry name" value="LIPOPROTEIN LPRI"/>
    <property type="match status" value="1"/>
</dbReference>
<evidence type="ECO:0000313" key="3">
    <source>
        <dbReference type="EMBL" id="AXY55529.1"/>
    </source>
</evidence>
<dbReference type="AlphaFoldDB" id="A0A3B7LYH7"/>
<name>A0A3B7LYH7_9GAMM</name>
<keyword evidence="1" id="KW-0732">Signal</keyword>
<feature type="domain" description="Lysozyme inhibitor LprI-like N-terminal" evidence="2">
    <location>
        <begin position="26"/>
        <end position="88"/>
    </location>
</feature>
<evidence type="ECO:0000313" key="4">
    <source>
        <dbReference type="Proteomes" id="UP000263753"/>
    </source>
</evidence>
<dbReference type="EMBL" id="CP032134">
    <property type="protein sequence ID" value="AXY55529.1"/>
    <property type="molecule type" value="Genomic_DNA"/>
</dbReference>
<accession>A0A3B7LYH7</accession>
<dbReference type="KEGG" id="achi:CDG60_02300"/>
<dbReference type="InterPro" id="IPR009739">
    <property type="entry name" value="LprI-like_N"/>
</dbReference>
<organism evidence="3 4">
    <name type="scientific">Acinetobacter chinensis</name>
    <dbReference type="NCBI Taxonomy" id="2004650"/>
    <lineage>
        <taxon>Bacteria</taxon>
        <taxon>Pseudomonadati</taxon>
        <taxon>Pseudomonadota</taxon>
        <taxon>Gammaproteobacteria</taxon>
        <taxon>Moraxellales</taxon>
        <taxon>Moraxellaceae</taxon>
        <taxon>Acinetobacter</taxon>
    </lineage>
</organism>
<proteinExistence type="predicted"/>
<feature type="signal peptide" evidence="1">
    <location>
        <begin position="1"/>
        <end position="21"/>
    </location>
</feature>
<dbReference type="Pfam" id="PF07007">
    <property type="entry name" value="LprI"/>
    <property type="match status" value="1"/>
</dbReference>
<feature type="chain" id="PRO_5017676231" description="Lysozyme inhibitor LprI-like N-terminal domain-containing protein" evidence="1">
    <location>
        <begin position="22"/>
        <end position="114"/>
    </location>
</feature>
<protein>
    <recommendedName>
        <fullName evidence="2">Lysozyme inhibitor LprI-like N-terminal domain-containing protein</fullName>
    </recommendedName>
</protein>
<dbReference type="Proteomes" id="UP000263753">
    <property type="component" value="Chromosome"/>
</dbReference>
<gene>
    <name evidence="3" type="ORF">CDG60_02300</name>
</gene>
<dbReference type="GO" id="GO:0005576">
    <property type="term" value="C:extracellular region"/>
    <property type="evidence" value="ECO:0007669"/>
    <property type="project" value="TreeGrafter"/>
</dbReference>
<dbReference type="Gene3D" id="1.20.1270.180">
    <property type="match status" value="1"/>
</dbReference>
<dbReference type="PANTHER" id="PTHR37549:SF1">
    <property type="entry name" value="LIPOPROTEIN LPRI"/>
    <property type="match status" value="1"/>
</dbReference>
<sequence>MNTLKSVYVLVAGLLAIPAYAASFNCDKAQTETEYAICEHRKINDADVRMATTYQIIKRLVPMGTRGVIQDEQIRWLHMRDQCGKSENCLDEVYKMRQQKLDLYMNRVYQQGPF</sequence>
<dbReference type="RefSeq" id="WP_087512590.1">
    <property type="nucleotide sequence ID" value="NZ_CP032134.1"/>
</dbReference>
<evidence type="ECO:0000259" key="2">
    <source>
        <dbReference type="Pfam" id="PF07007"/>
    </source>
</evidence>
<reference evidence="4" key="1">
    <citation type="submission" date="2018-09" db="EMBL/GenBank/DDBJ databases">
        <title>The complete genome of Acinetobacter sp. strain WCHAc010005.</title>
        <authorList>
            <person name="Hu Y."/>
            <person name="Long H."/>
            <person name="Feng Y."/>
            <person name="Zong Z."/>
        </authorList>
    </citation>
    <scope>NUCLEOTIDE SEQUENCE [LARGE SCALE GENOMIC DNA]</scope>
    <source>
        <strain evidence="4">WCHAc010005</strain>
    </source>
</reference>
<dbReference type="InterPro" id="IPR052755">
    <property type="entry name" value="Lysozyme_Inhibitor_LprI"/>
</dbReference>
<evidence type="ECO:0000256" key="1">
    <source>
        <dbReference type="SAM" id="SignalP"/>
    </source>
</evidence>